<evidence type="ECO:0000256" key="7">
    <source>
        <dbReference type="ARBA" id="ARBA00023235"/>
    </source>
</evidence>
<keyword evidence="6" id="KW-0238">DNA-binding</keyword>
<dbReference type="GO" id="GO:0000725">
    <property type="term" value="P:recombinational repair"/>
    <property type="evidence" value="ECO:0007669"/>
    <property type="project" value="TreeGrafter"/>
</dbReference>
<dbReference type="InterPro" id="IPR000212">
    <property type="entry name" value="DNA_helicase_UvrD/REP"/>
</dbReference>
<feature type="binding site" evidence="12">
    <location>
        <begin position="220"/>
        <end position="227"/>
    </location>
    <ligand>
        <name>ATP</name>
        <dbReference type="ChEBI" id="CHEBI:30616"/>
    </ligand>
</feature>
<evidence type="ECO:0000256" key="10">
    <source>
        <dbReference type="ARBA" id="ARBA00034923"/>
    </source>
</evidence>
<dbReference type="EMBL" id="RWKW01000035">
    <property type="protein sequence ID" value="RST86381.1"/>
    <property type="molecule type" value="Genomic_DNA"/>
</dbReference>
<comment type="caution">
    <text evidence="15">The sequence shown here is derived from an EMBL/GenBank/DDBJ whole genome shotgun (WGS) entry which is preliminary data.</text>
</comment>
<evidence type="ECO:0000256" key="1">
    <source>
        <dbReference type="ARBA" id="ARBA00009922"/>
    </source>
</evidence>
<keyword evidence="4 12" id="KW-0347">Helicase</keyword>
<comment type="similarity">
    <text evidence="1">Belongs to the helicase family. UvrD subfamily.</text>
</comment>
<dbReference type="GO" id="GO:0003677">
    <property type="term" value="F:DNA binding"/>
    <property type="evidence" value="ECO:0007669"/>
    <property type="project" value="UniProtKB-KW"/>
</dbReference>
<dbReference type="InterPro" id="IPR013986">
    <property type="entry name" value="DExx_box_DNA_helicase_dom_sf"/>
</dbReference>
<evidence type="ECO:0000256" key="11">
    <source>
        <dbReference type="ARBA" id="ARBA00048988"/>
    </source>
</evidence>
<gene>
    <name evidence="15" type="ORF">EJC49_10355</name>
</gene>
<evidence type="ECO:0000313" key="16">
    <source>
        <dbReference type="Proteomes" id="UP000278398"/>
    </source>
</evidence>
<dbReference type="GO" id="GO:0043138">
    <property type="term" value="F:3'-5' DNA helicase activity"/>
    <property type="evidence" value="ECO:0007669"/>
    <property type="project" value="UniProtKB-EC"/>
</dbReference>
<dbReference type="Gene3D" id="3.40.50.300">
    <property type="entry name" value="P-loop containing nucleotide triphosphate hydrolases"/>
    <property type="match status" value="3"/>
</dbReference>
<dbReference type="PROSITE" id="PS51198">
    <property type="entry name" value="UVRD_HELICASE_ATP_BIND"/>
    <property type="match status" value="1"/>
</dbReference>
<evidence type="ECO:0000259" key="13">
    <source>
        <dbReference type="PROSITE" id="PS51198"/>
    </source>
</evidence>
<dbReference type="InterPro" id="IPR027417">
    <property type="entry name" value="P-loop_NTPase"/>
</dbReference>
<name>A0A429YY64_9HYPH</name>
<dbReference type="Pfam" id="PF00580">
    <property type="entry name" value="UvrD-helicase"/>
    <property type="match status" value="1"/>
</dbReference>
<evidence type="ECO:0000256" key="5">
    <source>
        <dbReference type="ARBA" id="ARBA00022840"/>
    </source>
</evidence>
<feature type="domain" description="UvrD-like helicase ATP-binding" evidence="13">
    <location>
        <begin position="199"/>
        <end position="497"/>
    </location>
</feature>
<comment type="catalytic activity">
    <reaction evidence="8">
        <text>Couples ATP hydrolysis with the unwinding of duplex DNA by translocating in the 3'-5' direction.</text>
        <dbReference type="EC" id="5.6.2.4"/>
    </reaction>
</comment>
<dbReference type="InterPro" id="IPR014016">
    <property type="entry name" value="UvrD-like_ATP-bd"/>
</dbReference>
<dbReference type="Pfam" id="PF12705">
    <property type="entry name" value="PDDEXK_1"/>
    <property type="match status" value="1"/>
</dbReference>
<evidence type="ECO:0000256" key="2">
    <source>
        <dbReference type="ARBA" id="ARBA00022741"/>
    </source>
</evidence>
<comment type="catalytic activity">
    <reaction evidence="11">
        <text>ATP + H2O = ADP + phosphate + H(+)</text>
        <dbReference type="Rhea" id="RHEA:13065"/>
        <dbReference type="ChEBI" id="CHEBI:15377"/>
        <dbReference type="ChEBI" id="CHEBI:15378"/>
        <dbReference type="ChEBI" id="CHEBI:30616"/>
        <dbReference type="ChEBI" id="CHEBI:43474"/>
        <dbReference type="ChEBI" id="CHEBI:456216"/>
        <dbReference type="EC" id="5.6.2.4"/>
    </reaction>
</comment>
<keyword evidence="2 12" id="KW-0547">Nucleotide-binding</keyword>
<organism evidence="15 16">
    <name type="scientific">Aquibium carbonis</name>
    <dbReference type="NCBI Taxonomy" id="2495581"/>
    <lineage>
        <taxon>Bacteria</taxon>
        <taxon>Pseudomonadati</taxon>
        <taxon>Pseudomonadota</taxon>
        <taxon>Alphaproteobacteria</taxon>
        <taxon>Hyphomicrobiales</taxon>
        <taxon>Phyllobacteriaceae</taxon>
        <taxon>Aquibium</taxon>
    </lineage>
</organism>
<keyword evidence="3 12" id="KW-0378">Hydrolase</keyword>
<dbReference type="InterPro" id="IPR038726">
    <property type="entry name" value="PDDEXK_AddAB-type"/>
</dbReference>
<dbReference type="PANTHER" id="PTHR11070:SF2">
    <property type="entry name" value="ATP-DEPENDENT DNA HELICASE SRS2"/>
    <property type="match status" value="1"/>
</dbReference>
<sequence length="1143" mass="123576">MDAFEPIRSKAAALHGQLVSEGSDPFDPLALVLAAAVKLDLQVVWLPAGDPALKGARALYDDQGGTVCCEQEPDPATRALLVAHEIGHADLHAGSAVCASGDIDPSRSTEAAPVGLQRVEDYGARERRELQANVYAREFVLPRALARDLHVSRGMTASAIVDRTKLPVPLVRQQLFDALLLPPLGDIESEPPAGVVATPRPDPSQDRAAAHRDTPFQLQAGPGTGKTRTLVKRVLSLLADGIDPAAILVLTFSNRAAGELSERLIAAAPNAAPKLWIGTFHAFGLDLVRRYHDKLGLTPNPALFDRSDAIAVLEEILPTLPLVHYRNLWDPAMVLRDIVAAISRAKDELADPARYRALAQAMAATAGDDEARIAAAKCLEIADIYDLYEQALRKHGGVDFGDLIMRPACLLETDEAARIAAQLRHRHVLVDEYQDVNRASARLLKLVAGDGERLWVVGDARQSIYRFRGASSENMVRFGLDYPGAAVDQLGVNYRSTEQIVRSFVAVAPRMGASHGMLALALDADRGSGPSRPEIRRFETLDDEAAGLAASIRELEGAGVRLRDQAVLCRTNGRLNEIAAALEARGIPILHLGSLFEREEVRDLLCLLSLAVDPFGDAIVRVGAMPRYGLSLQDAYCVSRHLRALGKPALAGLAQASAAPGLSTAGRAGVERLAGDLAGLRVNASAWDFMATYLLDRTDLAKQLGQADSLTAQMRAVAIWQFLNFVREQVPVGGGLPIQRTLDRVRQLVLLAEERDLRQVPAAALHLDAVRLMTVHGSKGLEFEAVHIPGLTVASFPSSNRGQRCPPPRGMVDGAGDLSPADEAKRAHDDEEECLFFVALSRARTHLRLYHARKQRNGSGRSASPFLSWISATLLDEVPNPPALSPPAGTSASHPIAIAWPADWSVTDSRLGSYEKCPRRFFYTHVLGLGGARKPTAFSRTHDCLYDLLRWLADARRTAEPTVADAESAFEKIWGARGPADHAFAADYRRLASRLIAALVRSGAGRRFREAQPLAIDFPNGRVLVEPNELAELPDGTVVIRRVRTGYKRSDEYDRLEYTLYHLAAESQFGGRAVVQALHLTDETAEAVAISATKLGNRKKKSDGMLAGIAGGVFPTEVDAVTCPRCPHFFVCAATPPGSLTLD</sequence>
<dbReference type="RefSeq" id="WP_126699852.1">
    <property type="nucleotide sequence ID" value="NZ_RWKW01000035.1"/>
</dbReference>
<evidence type="ECO:0000256" key="8">
    <source>
        <dbReference type="ARBA" id="ARBA00034617"/>
    </source>
</evidence>
<dbReference type="AlphaFoldDB" id="A0A429YY64"/>
<feature type="domain" description="UvrD-like helicase C-terminal" evidence="14">
    <location>
        <begin position="502"/>
        <end position="780"/>
    </location>
</feature>
<dbReference type="Gene3D" id="1.10.486.10">
    <property type="entry name" value="PCRA, domain 4"/>
    <property type="match status" value="1"/>
</dbReference>
<evidence type="ECO:0000256" key="9">
    <source>
        <dbReference type="ARBA" id="ARBA00034808"/>
    </source>
</evidence>
<keyword evidence="7" id="KW-0413">Isomerase</keyword>
<dbReference type="InterPro" id="IPR014017">
    <property type="entry name" value="DNA_helicase_UvrD-like_C"/>
</dbReference>
<dbReference type="GO" id="GO:0016787">
    <property type="term" value="F:hydrolase activity"/>
    <property type="evidence" value="ECO:0007669"/>
    <property type="project" value="UniProtKB-UniRule"/>
</dbReference>
<evidence type="ECO:0000256" key="6">
    <source>
        <dbReference type="ARBA" id="ARBA00023125"/>
    </source>
</evidence>
<dbReference type="SUPFAM" id="SSF52540">
    <property type="entry name" value="P-loop containing nucleoside triphosphate hydrolases"/>
    <property type="match status" value="1"/>
</dbReference>
<dbReference type="Gene3D" id="1.10.10.160">
    <property type="match status" value="1"/>
</dbReference>
<protein>
    <recommendedName>
        <fullName evidence="9">DNA 3'-5' helicase</fullName>
        <ecNumber evidence="9">5.6.2.4</ecNumber>
    </recommendedName>
    <alternativeName>
        <fullName evidence="10">DNA 3'-5' helicase II</fullName>
    </alternativeName>
</protein>
<dbReference type="Proteomes" id="UP000278398">
    <property type="component" value="Unassembled WGS sequence"/>
</dbReference>
<evidence type="ECO:0000256" key="4">
    <source>
        <dbReference type="ARBA" id="ARBA00022806"/>
    </source>
</evidence>
<evidence type="ECO:0000256" key="3">
    <source>
        <dbReference type="ARBA" id="ARBA00022801"/>
    </source>
</evidence>
<dbReference type="GO" id="GO:0005829">
    <property type="term" value="C:cytosol"/>
    <property type="evidence" value="ECO:0007669"/>
    <property type="project" value="TreeGrafter"/>
</dbReference>
<keyword evidence="5 12" id="KW-0067">ATP-binding</keyword>
<evidence type="ECO:0000256" key="12">
    <source>
        <dbReference type="PROSITE-ProRule" id="PRU00560"/>
    </source>
</evidence>
<accession>A0A429YY64</accession>
<reference evidence="15 16" key="1">
    <citation type="submission" date="2018-12" db="EMBL/GenBank/DDBJ databases">
        <title>Mesorhizobium carbonis sp. nov., isolated from coal mine water.</title>
        <authorList>
            <person name="Xin W."/>
            <person name="Xu Z."/>
            <person name="Xiang F."/>
            <person name="Zhang J."/>
            <person name="Xi L."/>
            <person name="Liu J."/>
        </authorList>
    </citation>
    <scope>NUCLEOTIDE SEQUENCE [LARGE SCALE GENOMIC DNA]</scope>
    <source>
        <strain evidence="15 16">B2.3</strain>
    </source>
</reference>
<dbReference type="PROSITE" id="PS51217">
    <property type="entry name" value="UVRD_HELICASE_CTER"/>
    <property type="match status" value="1"/>
</dbReference>
<dbReference type="PANTHER" id="PTHR11070">
    <property type="entry name" value="UVRD / RECB / PCRA DNA HELICASE FAMILY MEMBER"/>
    <property type="match status" value="1"/>
</dbReference>
<dbReference type="CDD" id="cd17932">
    <property type="entry name" value="DEXQc_UvrD"/>
    <property type="match status" value="1"/>
</dbReference>
<dbReference type="GO" id="GO:0033202">
    <property type="term" value="C:DNA helicase complex"/>
    <property type="evidence" value="ECO:0007669"/>
    <property type="project" value="TreeGrafter"/>
</dbReference>
<dbReference type="GO" id="GO:0005524">
    <property type="term" value="F:ATP binding"/>
    <property type="evidence" value="ECO:0007669"/>
    <property type="project" value="UniProtKB-UniRule"/>
</dbReference>
<evidence type="ECO:0000259" key="14">
    <source>
        <dbReference type="PROSITE" id="PS51217"/>
    </source>
</evidence>
<dbReference type="OrthoDB" id="9806690at2"/>
<dbReference type="Pfam" id="PF13361">
    <property type="entry name" value="UvrD_C"/>
    <property type="match status" value="2"/>
</dbReference>
<keyword evidence="16" id="KW-1185">Reference proteome</keyword>
<proteinExistence type="inferred from homology"/>
<dbReference type="EC" id="5.6.2.4" evidence="9"/>
<evidence type="ECO:0000313" key="15">
    <source>
        <dbReference type="EMBL" id="RST86381.1"/>
    </source>
</evidence>